<dbReference type="SMART" id="SM00257">
    <property type="entry name" value="LysM"/>
    <property type="match status" value="4"/>
</dbReference>
<dbReference type="CDD" id="cd16894">
    <property type="entry name" value="MltD-like"/>
    <property type="match status" value="1"/>
</dbReference>
<dbReference type="PANTHER" id="PTHR33734">
    <property type="entry name" value="LYSM DOMAIN-CONTAINING GPI-ANCHORED PROTEIN 2"/>
    <property type="match status" value="1"/>
</dbReference>
<evidence type="ECO:0000259" key="1">
    <source>
        <dbReference type="PROSITE" id="PS51782"/>
    </source>
</evidence>
<name>A0A3B1CKE5_9ZZZZ</name>
<dbReference type="Pfam" id="PF01464">
    <property type="entry name" value="SLT"/>
    <property type="match status" value="1"/>
</dbReference>
<gene>
    <name evidence="2" type="ORF">MNBD_NITROSPINAE03-1018</name>
</gene>
<dbReference type="InterPro" id="IPR023346">
    <property type="entry name" value="Lysozyme-like_dom_sf"/>
</dbReference>
<dbReference type="AlphaFoldDB" id="A0A3B1CKE5"/>
<dbReference type="GO" id="GO:0008932">
    <property type="term" value="F:lytic endotransglycosylase activity"/>
    <property type="evidence" value="ECO:0007669"/>
    <property type="project" value="TreeGrafter"/>
</dbReference>
<dbReference type="SUPFAM" id="SSF54106">
    <property type="entry name" value="LysM domain"/>
    <property type="match status" value="2"/>
</dbReference>
<dbReference type="EMBL" id="UOGB01000261">
    <property type="protein sequence ID" value="VAX23130.1"/>
    <property type="molecule type" value="Genomic_DNA"/>
</dbReference>
<dbReference type="CDD" id="cd00118">
    <property type="entry name" value="LysM"/>
    <property type="match status" value="3"/>
</dbReference>
<dbReference type="PROSITE" id="PS51782">
    <property type="entry name" value="LYSM"/>
    <property type="match status" value="2"/>
</dbReference>
<protein>
    <submittedName>
        <fullName evidence="2">Membrane-bound lytic murein transglycosylase D</fullName>
    </submittedName>
</protein>
<dbReference type="InterPro" id="IPR008258">
    <property type="entry name" value="Transglycosylase_SLT_dom_1"/>
</dbReference>
<dbReference type="SUPFAM" id="SSF53955">
    <property type="entry name" value="Lysozyme-like"/>
    <property type="match status" value="1"/>
</dbReference>
<evidence type="ECO:0000313" key="2">
    <source>
        <dbReference type="EMBL" id="VAX23130.1"/>
    </source>
</evidence>
<dbReference type="InterPro" id="IPR018392">
    <property type="entry name" value="LysM"/>
</dbReference>
<reference evidence="2" key="1">
    <citation type="submission" date="2018-06" db="EMBL/GenBank/DDBJ databases">
        <authorList>
            <person name="Zhirakovskaya E."/>
        </authorList>
    </citation>
    <scope>NUCLEOTIDE SEQUENCE</scope>
</reference>
<dbReference type="InterPro" id="IPR036779">
    <property type="entry name" value="LysM_dom_sf"/>
</dbReference>
<feature type="domain" description="LysM" evidence="1">
    <location>
        <begin position="511"/>
        <end position="555"/>
    </location>
</feature>
<dbReference type="PANTHER" id="PTHR33734:SF22">
    <property type="entry name" value="MEMBRANE-BOUND LYTIC MUREIN TRANSGLYCOSYLASE D"/>
    <property type="match status" value="1"/>
</dbReference>
<dbReference type="Pfam" id="PF01476">
    <property type="entry name" value="LysM"/>
    <property type="match status" value="3"/>
</dbReference>
<feature type="domain" description="LysM" evidence="1">
    <location>
        <begin position="435"/>
        <end position="478"/>
    </location>
</feature>
<dbReference type="Gene3D" id="1.10.530.10">
    <property type="match status" value="1"/>
</dbReference>
<proteinExistence type="predicted"/>
<sequence>MVCSKTVAGLVAFWIVVCLSAVATASGNPFLENHIKSLGPDSPSFDRHATARPGNATRPELNFRKRAVFPFPAQLRPRVNFWKKIYSVYTTGQVVIHDKENLSVIYEVVDLKRKFKNPKPGSRAVRKYLKNRRRIISGILKKLYKNKGKAYTSQERAIAAKLSGVRGYKKYKIASRNVRWQLGQADKFKRGLRRSGLYLGQMRRIFRSHGLPEELTALPHVESSFNYKAYSSAGAAGIWQFMRRTGRLFMKINYTVDERRDPIISTHAAAKLLKQNYKRLRSWPLAITAYNHGTNGMARAKRRHGDNIVRIIESYRSRSFGFASKNFYAEFLAALDVASNYKRHFGAIDFLPEMRQKEVILPSYVSARTVAKRLGVSVDTLRSHNRALRKSVWKGNRRIPRGYRLKVPAQLEARAKSALASLPGHEKFSSQKHSGYHIVRRGDTLSAVASFYRSSIGELKDANGLDSNLILVGQKLRIPGAIKSRRKRVASRPSSSVSSKHIARAVNGESMFYYVKKGDTLSSIAKRHGVTVSTLVKFNSLSRRSVIYPGQKLGMTAATPQVKKVAYSKLIDVEKEKIKTAPEAGVSRIAKNENKTPKTIDKNELIVLGGPNLFIRADRFDVRKTGRNLAELTVKPEETLGHYAEWAKVSVAKIRRINKIPKSGQIHIGGRVKVPLSRVTDEQFERKRLEYYLQLYEDFFDAYSIEEANKVMVKRGQSLWELCVKEYDTPLWLVTLYNPDMELGKLHPGDSITIPTIVKK</sequence>
<accession>A0A3B1CKE5</accession>
<dbReference type="Gene3D" id="3.10.350.10">
    <property type="entry name" value="LysM domain"/>
    <property type="match status" value="3"/>
</dbReference>
<organism evidence="2">
    <name type="scientific">hydrothermal vent metagenome</name>
    <dbReference type="NCBI Taxonomy" id="652676"/>
    <lineage>
        <taxon>unclassified sequences</taxon>
        <taxon>metagenomes</taxon>
        <taxon>ecological metagenomes</taxon>
    </lineage>
</organism>